<proteinExistence type="predicted"/>
<dbReference type="GO" id="GO:0005886">
    <property type="term" value="C:plasma membrane"/>
    <property type="evidence" value="ECO:0007669"/>
    <property type="project" value="TreeGrafter"/>
</dbReference>
<dbReference type="PANTHER" id="PTHR38598">
    <property type="entry name" value="INNER MEMBRANE PROTEIN YJCH"/>
    <property type="match status" value="1"/>
</dbReference>
<keyword evidence="1" id="KW-1133">Transmembrane helix</keyword>
<evidence type="ECO:0000256" key="1">
    <source>
        <dbReference type="SAM" id="Phobius"/>
    </source>
</evidence>
<protein>
    <submittedName>
        <fullName evidence="2">DUF485 domain-containing protein</fullName>
    </submittedName>
</protein>
<dbReference type="KEGG" id="npv:OHM77_06970"/>
<dbReference type="EMBL" id="CP107246">
    <property type="protein sequence ID" value="WIM04453.1"/>
    <property type="molecule type" value="Genomic_DNA"/>
</dbReference>
<feature type="transmembrane region" description="Helical" evidence="1">
    <location>
        <begin position="25"/>
        <end position="47"/>
    </location>
</feature>
<feature type="transmembrane region" description="Helical" evidence="1">
    <location>
        <begin position="59"/>
        <end position="84"/>
    </location>
</feature>
<keyword evidence="1" id="KW-0812">Transmembrane</keyword>
<dbReference type="Pfam" id="PF04341">
    <property type="entry name" value="DUF485"/>
    <property type="match status" value="1"/>
</dbReference>
<organism evidence="2">
    <name type="scientific">Candidatus Nitricoxidivorans perseverans</name>
    <dbReference type="NCBI Taxonomy" id="2975601"/>
    <lineage>
        <taxon>Bacteria</taxon>
        <taxon>Pseudomonadati</taxon>
        <taxon>Pseudomonadota</taxon>
        <taxon>Betaproteobacteria</taxon>
        <taxon>Nitrosomonadales</taxon>
        <taxon>Sterolibacteriaceae</taxon>
        <taxon>Candidatus Nitricoxidivorans</taxon>
    </lineage>
</organism>
<dbReference type="InterPro" id="IPR052959">
    <property type="entry name" value="Inner_membrane_assoc"/>
</dbReference>
<keyword evidence="1" id="KW-0472">Membrane</keyword>
<dbReference type="AlphaFoldDB" id="A0AA49IWE2"/>
<name>A0AA49IWE2_9PROT</name>
<reference evidence="2" key="1">
    <citation type="journal article" date="2023" name="Nat. Microbiol.">
        <title>Enrichment and characterization of a nitric oxide-reducing microbial community in a continuous bioreactor.</title>
        <authorList>
            <person name="Garrido-Amador P."/>
            <person name="Stortenbeker N."/>
            <person name="Wessels H.J.C.T."/>
            <person name="Speth D.R."/>
            <person name="Garcia-Heredia I."/>
            <person name="Kartal B."/>
        </authorList>
    </citation>
    <scope>NUCLEOTIDE SEQUENCE</scope>
    <source>
        <strain evidence="2">MAG1</strain>
    </source>
</reference>
<gene>
    <name evidence="2" type="ORF">OHM77_06970</name>
</gene>
<dbReference type="PANTHER" id="PTHR38598:SF1">
    <property type="entry name" value="INNER MEMBRANE PROTEIN YJCH"/>
    <property type="match status" value="1"/>
</dbReference>
<sequence>MQHSDIHDRIRANPKFQAFVEKRNAYSILMAALGALAYYGFILLVAFDKEFLASKMSAGAVTSIGIPIGVGVIVFTIIITWIYVRRANSEFDATNDEIIAEAQK</sequence>
<evidence type="ECO:0000313" key="2">
    <source>
        <dbReference type="EMBL" id="WIM04453.1"/>
    </source>
</evidence>
<dbReference type="Proteomes" id="UP001234916">
    <property type="component" value="Chromosome"/>
</dbReference>
<dbReference type="InterPro" id="IPR007436">
    <property type="entry name" value="DUF485"/>
</dbReference>
<accession>A0AA49IWE2</accession>